<sequence>MQTNFEQLIVEATQSSVSSETLEQLTLHFQQNLGQSLPAFLTQIYKPLLLLEHKVWHIFSESSNNWCQQSSCLEFFQALAAFNKNLIFQSESITIEEKISLLIPESIDLINTIFERIDKCTDDSNNLITYANYWFKNLSYLVHEYPQLQQIPMIVHINEYFAEHFLLTEKFRFYLSQLCEPKASSIIFTSKQLFYLQTCPLSLNTYFYTDPTVFAFGPEPILKHVANEYLQIIQVQSFLVESWSRELLGCMTHLIGFMRSFLWWARDQGTELNHLLVTENILCDYVRALLHIIEYEPFYKSLKTQWCNDETILFDSILLFLMNIIQTQNIDWFFRSFQQLPTVLLRLADASAYYRIYLCSYGILSEVLSEEYLKELKITDNIKVLFFNLLEQAWNNPVKKFKQIHIGYFLRGFLNLSKNDFIQEGTAKTKRITLFVDMCDQYPIVFDIIWALSFNHDIQQQLREDTPFIHKLTRLSNQATEEQIRKAVDGILWNLQIHQQSHPSPDISSQNAFDIMISYSHKDKPLCKQIYDELTRRNYRVWIDFDQMHGNVMDAMAEAIDRSRSIIICMSEEYRKSNFCRAEAHYAFQQQRHIVPVLMQKHYKPDGWLLFLMGQLLYVNFTKYEFDQAMGMLLKELGANDVHQVDVQPVVSKDAAEVSLPSVPRTTTSITKPLSLDTERHSMLQWAQAEVQEWLTNHHLVQLCRLLSDCDGRSLVHLYRYMKGGERSVVVSLLQDDCIRRLNESISLIEISRFRSLMHQQKCNENSTNTTKTAERTF</sequence>
<dbReference type="AlphaFoldDB" id="A0A813V318"/>
<gene>
    <name evidence="2" type="ORF">EDS130_LOCUS6553</name>
</gene>
<protein>
    <recommendedName>
        <fullName evidence="1">TIR domain-containing protein</fullName>
    </recommendedName>
</protein>
<dbReference type="SUPFAM" id="SSF52200">
    <property type="entry name" value="Toll/Interleukin receptor TIR domain"/>
    <property type="match status" value="1"/>
</dbReference>
<evidence type="ECO:0000313" key="3">
    <source>
        <dbReference type="Proteomes" id="UP000663852"/>
    </source>
</evidence>
<dbReference type="OrthoDB" id="2148946at2759"/>
<proteinExistence type="predicted"/>
<comment type="caution">
    <text evidence="2">The sequence shown here is derived from an EMBL/GenBank/DDBJ whole genome shotgun (WGS) entry which is preliminary data.</text>
</comment>
<name>A0A813V318_ADIRI</name>
<accession>A0A813V318</accession>
<dbReference type="Proteomes" id="UP000663852">
    <property type="component" value="Unassembled WGS sequence"/>
</dbReference>
<evidence type="ECO:0000259" key="1">
    <source>
        <dbReference type="PROSITE" id="PS50104"/>
    </source>
</evidence>
<dbReference type="InterPro" id="IPR000157">
    <property type="entry name" value="TIR_dom"/>
</dbReference>
<dbReference type="PANTHER" id="PTHR46270:SF2">
    <property type="entry name" value="TIR DOMAIN-CONTAINING PROTEIN"/>
    <property type="match status" value="1"/>
</dbReference>
<evidence type="ECO:0000313" key="2">
    <source>
        <dbReference type="EMBL" id="CAF0835295.1"/>
    </source>
</evidence>
<dbReference type="Pfam" id="PF13676">
    <property type="entry name" value="TIR_2"/>
    <property type="match status" value="1"/>
</dbReference>
<reference evidence="2" key="1">
    <citation type="submission" date="2021-02" db="EMBL/GenBank/DDBJ databases">
        <authorList>
            <person name="Nowell W R."/>
        </authorList>
    </citation>
    <scope>NUCLEOTIDE SEQUENCE</scope>
</reference>
<dbReference type="GO" id="GO:0007165">
    <property type="term" value="P:signal transduction"/>
    <property type="evidence" value="ECO:0007669"/>
    <property type="project" value="InterPro"/>
</dbReference>
<feature type="domain" description="TIR" evidence="1">
    <location>
        <begin position="511"/>
        <end position="659"/>
    </location>
</feature>
<dbReference type="EMBL" id="CAJNOJ010000019">
    <property type="protein sequence ID" value="CAF0835295.1"/>
    <property type="molecule type" value="Genomic_DNA"/>
</dbReference>
<organism evidence="2 3">
    <name type="scientific">Adineta ricciae</name>
    <name type="common">Rotifer</name>
    <dbReference type="NCBI Taxonomy" id="249248"/>
    <lineage>
        <taxon>Eukaryota</taxon>
        <taxon>Metazoa</taxon>
        <taxon>Spiralia</taxon>
        <taxon>Gnathifera</taxon>
        <taxon>Rotifera</taxon>
        <taxon>Eurotatoria</taxon>
        <taxon>Bdelloidea</taxon>
        <taxon>Adinetida</taxon>
        <taxon>Adinetidae</taxon>
        <taxon>Adineta</taxon>
    </lineage>
</organism>
<dbReference type="PANTHER" id="PTHR46270">
    <property type="entry name" value="ARMADILLO-TYPE FOLD-RELATED"/>
    <property type="match status" value="1"/>
</dbReference>
<dbReference type="InterPro" id="IPR035897">
    <property type="entry name" value="Toll_tir_struct_dom_sf"/>
</dbReference>
<dbReference type="Gene3D" id="3.40.50.10140">
    <property type="entry name" value="Toll/interleukin-1 receptor homology (TIR) domain"/>
    <property type="match status" value="1"/>
</dbReference>
<dbReference type="PROSITE" id="PS50104">
    <property type="entry name" value="TIR"/>
    <property type="match status" value="1"/>
</dbReference>